<reference evidence="1" key="1">
    <citation type="submission" date="2017-02" db="UniProtKB">
        <authorList>
            <consortium name="WormBaseParasite"/>
        </authorList>
    </citation>
    <scope>IDENTIFICATION</scope>
</reference>
<protein>
    <submittedName>
        <fullName evidence="1">WD_REPEATS_REGION domain-containing protein</fullName>
    </submittedName>
</protein>
<accession>A0A0R3VTR3</accession>
<dbReference type="AlphaFoldDB" id="A0A0R3VTR3"/>
<evidence type="ECO:0000313" key="1">
    <source>
        <dbReference type="WBParaSite" id="TASK_0000064901-mRNA-1"/>
    </source>
</evidence>
<name>A0A0R3VTR3_TAEAS</name>
<sequence>LWVVFSLTIPIGLFLVAARNYLCGINELVGPLSFWNRRVGYFSRKDLEMSFQGCLLYYLLVIIFVGQSPHWYPLVSRFVNAQVDPKIVAGGTSGSLVAWDFSGDQLFETCSLEDPPQRMTSVLTVIEVPRKESNLAGALLVGGLSPFIHLVSRIGYPSQHVKLSDKW</sequence>
<dbReference type="STRING" id="60517.A0A0R3VTR3"/>
<dbReference type="WBParaSite" id="TASK_0000064901-mRNA-1">
    <property type="protein sequence ID" value="TASK_0000064901-mRNA-1"/>
    <property type="gene ID" value="TASK_0000064901"/>
</dbReference>
<organism evidence="1">
    <name type="scientific">Taenia asiatica</name>
    <name type="common">Asian tapeworm</name>
    <dbReference type="NCBI Taxonomy" id="60517"/>
    <lineage>
        <taxon>Eukaryota</taxon>
        <taxon>Metazoa</taxon>
        <taxon>Spiralia</taxon>
        <taxon>Lophotrochozoa</taxon>
        <taxon>Platyhelminthes</taxon>
        <taxon>Cestoda</taxon>
        <taxon>Eucestoda</taxon>
        <taxon>Cyclophyllidea</taxon>
        <taxon>Taeniidae</taxon>
        <taxon>Taenia</taxon>
    </lineage>
</organism>
<proteinExistence type="predicted"/>